<accession>A0A7J5C1Q3</accession>
<evidence type="ECO:0000256" key="2">
    <source>
        <dbReference type="SAM" id="Phobius"/>
    </source>
</evidence>
<evidence type="ECO:0000313" key="3">
    <source>
        <dbReference type="EMBL" id="KAB1662425.1"/>
    </source>
</evidence>
<feature type="transmembrane region" description="Helical" evidence="2">
    <location>
        <begin position="195"/>
        <end position="219"/>
    </location>
</feature>
<dbReference type="RefSeq" id="WP_158038857.1">
    <property type="nucleotide sequence ID" value="NZ_JACCFV010000001.1"/>
</dbReference>
<sequence length="223" mass="23004">MGETTPWEDPRPDPHAFLARLEAGGREADEQERADAVAAAAESRAIEDVRIERERRAAERAASAARHARAIEDAAARAAVADAEAAAASAVVADAEAAVARAARMRRWARDVGTEASGARRGTRPRRGDRRPTHLGMRPTSAGGAVRGRFGILLAVAAVAVPLLGHPTVLAAVLGGLAGVAALVVVWWRDRGGRGFAAAPIVIAVVTVVATVGIGVAVARFGT</sequence>
<feature type="transmembrane region" description="Helical" evidence="2">
    <location>
        <begin position="170"/>
        <end position="188"/>
    </location>
</feature>
<protein>
    <submittedName>
        <fullName evidence="3">Uncharacterized protein</fullName>
    </submittedName>
</protein>
<reference evidence="3 4" key="1">
    <citation type="submission" date="2019-09" db="EMBL/GenBank/DDBJ databases">
        <title>Phylogeny of genus Pseudoclavibacter and closely related genus.</title>
        <authorList>
            <person name="Li Y."/>
        </authorList>
    </citation>
    <scope>NUCLEOTIDE SEQUENCE [LARGE SCALE GENOMIC DNA]</scope>
    <source>
        <strain evidence="3 4">DSM 23821</strain>
    </source>
</reference>
<feature type="region of interest" description="Disordered" evidence="1">
    <location>
        <begin position="112"/>
        <end position="140"/>
    </location>
</feature>
<dbReference type="Proteomes" id="UP000467240">
    <property type="component" value="Unassembled WGS sequence"/>
</dbReference>
<dbReference type="EMBL" id="WBJZ01000001">
    <property type="protein sequence ID" value="KAB1662425.1"/>
    <property type="molecule type" value="Genomic_DNA"/>
</dbReference>
<feature type="transmembrane region" description="Helical" evidence="2">
    <location>
        <begin position="146"/>
        <end position="164"/>
    </location>
</feature>
<name>A0A7J5C1Q3_9MICO</name>
<keyword evidence="2" id="KW-1133">Transmembrane helix</keyword>
<keyword evidence="2" id="KW-0472">Membrane</keyword>
<gene>
    <name evidence="3" type="ORF">F8O01_00280</name>
</gene>
<comment type="caution">
    <text evidence="3">The sequence shown here is derived from an EMBL/GenBank/DDBJ whole genome shotgun (WGS) entry which is preliminary data.</text>
</comment>
<keyword evidence="2" id="KW-0812">Transmembrane</keyword>
<organism evidence="3 4">
    <name type="scientific">Pseudoclavibacter chungangensis</name>
    <dbReference type="NCBI Taxonomy" id="587635"/>
    <lineage>
        <taxon>Bacteria</taxon>
        <taxon>Bacillati</taxon>
        <taxon>Actinomycetota</taxon>
        <taxon>Actinomycetes</taxon>
        <taxon>Micrococcales</taxon>
        <taxon>Microbacteriaceae</taxon>
        <taxon>Pseudoclavibacter</taxon>
    </lineage>
</organism>
<evidence type="ECO:0000256" key="1">
    <source>
        <dbReference type="SAM" id="MobiDB-lite"/>
    </source>
</evidence>
<evidence type="ECO:0000313" key="4">
    <source>
        <dbReference type="Proteomes" id="UP000467240"/>
    </source>
</evidence>
<proteinExistence type="predicted"/>
<keyword evidence="4" id="KW-1185">Reference proteome</keyword>
<dbReference type="AlphaFoldDB" id="A0A7J5C1Q3"/>